<dbReference type="InterPro" id="IPR011639">
    <property type="entry name" value="MethylTrfase_TaqI-like_dom"/>
</dbReference>
<dbReference type="RefSeq" id="WP_147054117.1">
    <property type="nucleotide sequence ID" value="NZ_CP042437.1"/>
</dbReference>
<dbReference type="SUPFAM" id="SSF53335">
    <property type="entry name" value="S-adenosyl-L-methionine-dependent methyltransferases"/>
    <property type="match status" value="1"/>
</dbReference>
<evidence type="ECO:0000259" key="8">
    <source>
        <dbReference type="Pfam" id="PF07669"/>
    </source>
</evidence>
<dbReference type="GO" id="GO:0009007">
    <property type="term" value="F:site-specific DNA-methyltransferase (adenine-specific) activity"/>
    <property type="evidence" value="ECO:0007669"/>
    <property type="project" value="UniProtKB-EC"/>
</dbReference>
<sequence length="1147" mass="132398">MLNTEQLRPILENKYNRDDWYKILRQNFNVDVLRDNPPPIIAVTGNEFNAIAYELGEFDTTDGFKVGIYEVDVPGVKQIYRNKVGLRKLLQNVYTTTVDAALIVFTQGDKWRFSYVSEVTTRNPDTGIRESIKTDAKRYTYLFGKNEKAKTAADRFSNIQQGDIIGGKGTTLKGLQDTFNVEKMSKEFFDKYRKHYGAFLSYLIGENEDGKVLGTPSAQFKTIFNADDKKARDFVKKMLGRIVFLYFLEKKGWLGVPEYESWGKGDPDFLRNLFNESKDQAGFYPLVLEPLFHNTLNEIRDGDFFAIDDSLFYTTRYSKLKIPFLNGGLFEAETYNTDFLVFPADLFKDLFTFFDRYNFTVHEDSPEEHTVAVDPEMLGHIFENLLEDNKDKGAFYTPKEIVHYMCQESLIEYLYTRCKTDLDEELRDGLDRLIKNQELSGIAGYEEAILVALRDVKICDPAIGSGAFPMGILLEIFHAIETLHYAIEDTTERVWSLKGGWNPAQVKLDIIQGSIYGVDIEPGAVDIARLRFWLSLVVDEETPQPLPNLDYKIVVGNSLISKLGDTVIDIDWNINGGTQTDVFGNESVFKRLELLKAISNKQKKYFHPFNTSKKQLGKEIRNLKIDIIINQLELMINTKGILSKPPQNSKKFVQLTELYVLTQSWKNNINELRKLKENDELPLNFFDWKLDFPEILNPMLKENGGLNTTGFDIVIGNPPYVKVQNIDYREIDLYKERYQVAYKRLDISSLFFELSDSLVSVNGNCFYISSNQFLVAEYGRNLRDFLTKKLWVKSCVDFGGLSVFESAVTYVSIFHLSKQETSILKYCKVRDLPFDQYSISYEKINYRNLNTEKWNMSSGRKEIIISKLKNNFKKLINYGKCSYGIVSGADKVFIMTKDQIQTLGIESECLLPLIRANDCDRYSIVKNHLYILYPFELIEKQTVLLSLNAIKNKYPATYKYLMSNEFLLKKRKDSRETFEHVENWYTLTRFGQLEVFSQNEKIIFPGEQRAMKFGINQNQAGYSGARVFGISLKSNVVDLKYILGILNSKLIEFFIHNTFPLKQGGYYSMSSTMIDNLPIAISKNTSKVAEIVNNIFLKKSEKLDTTKLETAINNLTYRIYDLTFEEVCLIEPEFSLTEKEYYDLNVD</sequence>
<evidence type="ECO:0000256" key="5">
    <source>
        <dbReference type="ARBA" id="ARBA00022747"/>
    </source>
</evidence>
<dbReference type="Proteomes" id="UP000321362">
    <property type="component" value="Chromosome"/>
</dbReference>
<accession>A0A5B8VZG6</accession>
<dbReference type="EMBL" id="CP042437">
    <property type="protein sequence ID" value="QEC76904.1"/>
    <property type="molecule type" value="Genomic_DNA"/>
</dbReference>
<reference evidence="10 11" key="1">
    <citation type="journal article" date="2013" name="J. Microbiol.">
        <title>Mucilaginibacter ginsenosidivorax sp. nov., with ginsenoside converting activity isolated from sediment.</title>
        <authorList>
            <person name="Kim J.K."/>
            <person name="Choi T.E."/>
            <person name="Liu Q.M."/>
            <person name="Park H.Y."/>
            <person name="Yi T.H."/>
            <person name="Yoon M.H."/>
            <person name="Kim S.C."/>
            <person name="Im W.T."/>
        </authorList>
    </citation>
    <scope>NUCLEOTIDE SEQUENCE [LARGE SCALE GENOMIC DNA]</scope>
    <source>
        <strain evidence="10 11">KHI28</strain>
    </source>
</reference>
<dbReference type="InterPro" id="IPR025931">
    <property type="entry name" value="TaqI_C"/>
</dbReference>
<organism evidence="10 11">
    <name type="scientific">Mucilaginibacter ginsenosidivorax</name>
    <dbReference type="NCBI Taxonomy" id="862126"/>
    <lineage>
        <taxon>Bacteria</taxon>
        <taxon>Pseudomonadati</taxon>
        <taxon>Bacteroidota</taxon>
        <taxon>Sphingobacteriia</taxon>
        <taxon>Sphingobacteriales</taxon>
        <taxon>Sphingobacteriaceae</taxon>
        <taxon>Mucilaginibacter</taxon>
    </lineage>
</organism>
<keyword evidence="5" id="KW-0680">Restriction system</keyword>
<feature type="domain" description="TaqI-like C-terminal specificity" evidence="9">
    <location>
        <begin position="957"/>
        <end position="1079"/>
    </location>
</feature>
<dbReference type="PANTHER" id="PTHR33841">
    <property type="entry name" value="DNA METHYLTRANSFERASE YEEA-RELATED"/>
    <property type="match status" value="1"/>
</dbReference>
<dbReference type="Pfam" id="PF12950">
    <property type="entry name" value="TaqI_C"/>
    <property type="match status" value="1"/>
</dbReference>
<evidence type="ECO:0000313" key="10">
    <source>
        <dbReference type="EMBL" id="QEC76904.1"/>
    </source>
</evidence>
<proteinExistence type="predicted"/>
<evidence type="ECO:0000256" key="7">
    <source>
        <dbReference type="ARBA" id="ARBA00047942"/>
    </source>
</evidence>
<evidence type="ECO:0000256" key="6">
    <source>
        <dbReference type="ARBA" id="ARBA00023125"/>
    </source>
</evidence>
<dbReference type="PRINTS" id="PR00507">
    <property type="entry name" value="N12N6MTFRASE"/>
</dbReference>
<evidence type="ECO:0000256" key="4">
    <source>
        <dbReference type="ARBA" id="ARBA00022691"/>
    </source>
</evidence>
<dbReference type="PANTHER" id="PTHR33841:SF1">
    <property type="entry name" value="DNA METHYLTRANSFERASE A"/>
    <property type="match status" value="1"/>
</dbReference>
<keyword evidence="11" id="KW-1185">Reference proteome</keyword>
<feature type="domain" description="Type II methyltransferase M.TaqI-like" evidence="8">
    <location>
        <begin position="514"/>
        <end position="804"/>
    </location>
</feature>
<dbReference type="GO" id="GO:0032259">
    <property type="term" value="P:methylation"/>
    <property type="evidence" value="ECO:0007669"/>
    <property type="project" value="UniProtKB-KW"/>
</dbReference>
<dbReference type="EC" id="2.1.1.72" evidence="1"/>
<keyword evidence="3" id="KW-0808">Transferase</keyword>
<dbReference type="PROSITE" id="PS00092">
    <property type="entry name" value="N6_MTASE"/>
    <property type="match status" value="1"/>
</dbReference>
<evidence type="ECO:0000313" key="11">
    <source>
        <dbReference type="Proteomes" id="UP000321362"/>
    </source>
</evidence>
<dbReference type="GO" id="GO:0003677">
    <property type="term" value="F:DNA binding"/>
    <property type="evidence" value="ECO:0007669"/>
    <property type="project" value="UniProtKB-KW"/>
</dbReference>
<dbReference type="InterPro" id="IPR029063">
    <property type="entry name" value="SAM-dependent_MTases_sf"/>
</dbReference>
<name>A0A5B8VZG6_9SPHI</name>
<dbReference type="InterPro" id="IPR050953">
    <property type="entry name" value="N4_N6_ade-DNA_methylase"/>
</dbReference>
<dbReference type="AlphaFoldDB" id="A0A5B8VZG6"/>
<evidence type="ECO:0000259" key="9">
    <source>
        <dbReference type="Pfam" id="PF12950"/>
    </source>
</evidence>
<evidence type="ECO:0000256" key="1">
    <source>
        <dbReference type="ARBA" id="ARBA00011900"/>
    </source>
</evidence>
<dbReference type="GO" id="GO:0009307">
    <property type="term" value="P:DNA restriction-modification system"/>
    <property type="evidence" value="ECO:0007669"/>
    <property type="project" value="UniProtKB-KW"/>
</dbReference>
<keyword evidence="6" id="KW-0238">DNA-binding</keyword>
<dbReference type="InterPro" id="IPR002052">
    <property type="entry name" value="DNA_methylase_N6_adenine_CS"/>
</dbReference>
<keyword evidence="4" id="KW-0949">S-adenosyl-L-methionine</keyword>
<dbReference type="REBASE" id="370153">
    <property type="entry name" value="MgiKHI28ORF13475P"/>
</dbReference>
<evidence type="ECO:0000256" key="2">
    <source>
        <dbReference type="ARBA" id="ARBA00022603"/>
    </source>
</evidence>
<comment type="catalytic activity">
    <reaction evidence="7">
        <text>a 2'-deoxyadenosine in DNA + S-adenosyl-L-methionine = an N(6)-methyl-2'-deoxyadenosine in DNA + S-adenosyl-L-homocysteine + H(+)</text>
        <dbReference type="Rhea" id="RHEA:15197"/>
        <dbReference type="Rhea" id="RHEA-COMP:12418"/>
        <dbReference type="Rhea" id="RHEA-COMP:12419"/>
        <dbReference type="ChEBI" id="CHEBI:15378"/>
        <dbReference type="ChEBI" id="CHEBI:57856"/>
        <dbReference type="ChEBI" id="CHEBI:59789"/>
        <dbReference type="ChEBI" id="CHEBI:90615"/>
        <dbReference type="ChEBI" id="CHEBI:90616"/>
        <dbReference type="EC" id="2.1.1.72"/>
    </reaction>
</comment>
<gene>
    <name evidence="10" type="ORF">FSB76_13475</name>
</gene>
<dbReference type="OrthoDB" id="32195at2"/>
<keyword evidence="2" id="KW-0489">Methyltransferase</keyword>
<dbReference type="Pfam" id="PF07669">
    <property type="entry name" value="Eco57I"/>
    <property type="match status" value="1"/>
</dbReference>
<protein>
    <recommendedName>
        <fullName evidence="1">site-specific DNA-methyltransferase (adenine-specific)</fullName>
        <ecNumber evidence="1">2.1.1.72</ecNumber>
    </recommendedName>
</protein>
<evidence type="ECO:0000256" key="3">
    <source>
        <dbReference type="ARBA" id="ARBA00022679"/>
    </source>
</evidence>
<dbReference type="Gene3D" id="3.40.50.150">
    <property type="entry name" value="Vaccinia Virus protein VP39"/>
    <property type="match status" value="1"/>
</dbReference>
<dbReference type="KEGG" id="mgk:FSB76_13475"/>